<dbReference type="RefSeq" id="WP_050435284.1">
    <property type="nucleotide sequence ID" value="NZ_CP012159.1"/>
</dbReference>
<dbReference type="AlphaFoldDB" id="A0A0K1ETB3"/>
<accession>A0A0K1ETB3</accession>
<proteinExistence type="predicted"/>
<dbReference type="Proteomes" id="UP000067626">
    <property type="component" value="Chromosome"/>
</dbReference>
<feature type="repeat" description="TPR" evidence="1">
    <location>
        <begin position="54"/>
        <end position="87"/>
    </location>
</feature>
<evidence type="ECO:0000256" key="2">
    <source>
        <dbReference type="SAM" id="Phobius"/>
    </source>
</evidence>
<keyword evidence="2" id="KW-0472">Membrane</keyword>
<protein>
    <recommendedName>
        <fullName evidence="4">PEGA domain-containing protein</fullName>
    </recommendedName>
</protein>
<dbReference type="PROSITE" id="PS50005">
    <property type="entry name" value="TPR"/>
    <property type="match status" value="1"/>
</dbReference>
<dbReference type="KEGG" id="ccro:CMC5_081100"/>
<name>A0A0K1ETB3_CHOCO</name>
<evidence type="ECO:0000313" key="6">
    <source>
        <dbReference type="Proteomes" id="UP000067626"/>
    </source>
</evidence>
<dbReference type="InterPro" id="IPR013229">
    <property type="entry name" value="PEGA"/>
</dbReference>
<evidence type="ECO:0000256" key="1">
    <source>
        <dbReference type="PROSITE-ProRule" id="PRU00339"/>
    </source>
</evidence>
<dbReference type="EMBL" id="CP012159">
    <property type="protein sequence ID" value="AKT43873.1"/>
    <property type="molecule type" value="Genomic_DNA"/>
</dbReference>
<dbReference type="InterPro" id="IPR011990">
    <property type="entry name" value="TPR-like_helical_dom_sf"/>
</dbReference>
<keyword evidence="2" id="KW-1133">Transmembrane helix</keyword>
<keyword evidence="6" id="KW-1185">Reference proteome</keyword>
<gene>
    <name evidence="5" type="ORF">CMC5_081100</name>
</gene>
<dbReference type="SUPFAM" id="SSF48452">
    <property type="entry name" value="TPR-like"/>
    <property type="match status" value="1"/>
</dbReference>
<reference evidence="5 6" key="1">
    <citation type="submission" date="2015-07" db="EMBL/GenBank/DDBJ databases">
        <title>Genome analysis of myxobacterium Chondromyces crocatus Cm c5 reveals a high potential for natural compound synthesis and the genetic basis for the loss of fruiting body formation.</title>
        <authorList>
            <person name="Zaburannyi N."/>
            <person name="Bunk B."/>
            <person name="Maier J."/>
            <person name="Overmann J."/>
            <person name="Mueller R."/>
        </authorList>
    </citation>
    <scope>NUCLEOTIDE SEQUENCE [LARGE SCALE GENOMIC DNA]</scope>
    <source>
        <strain evidence="5 6">Cm c5</strain>
    </source>
</reference>
<dbReference type="STRING" id="52.CMC5_081100"/>
<feature type="domain" description="PEGA" evidence="4">
    <location>
        <begin position="141"/>
        <end position="206"/>
    </location>
</feature>
<keyword evidence="2" id="KW-0812">Transmembrane</keyword>
<dbReference type="Gene3D" id="1.25.40.10">
    <property type="entry name" value="Tetratricopeptide repeat domain"/>
    <property type="match status" value="1"/>
</dbReference>
<keyword evidence="1" id="KW-0802">TPR repeat</keyword>
<feature type="signal peptide" evidence="3">
    <location>
        <begin position="1"/>
        <end position="25"/>
    </location>
</feature>
<dbReference type="Pfam" id="PF08308">
    <property type="entry name" value="PEGA"/>
    <property type="match status" value="1"/>
</dbReference>
<sequence length="366" mass="38098">MRTSRITSALCAAALTLGALATAHAQDELQAPQASPEGGDFPKREATPEEIDTARQTARDGLAAYKLGDYTRALSLFQKARDLYPSAQILRMTGYSHLAVQHWPEAVEALEGSLASEVGPLPAEDRSEVEDQLAKALAHFGAVTIRTSVSGAQVIVDDDPPRTLPLTKPLRLLEGGHTVVVRAPGHLDATDDIVVEGGKELEVTLQPKRAAGTLEAAKPPPPVEPPPPTGFQGVRILPAQREIGIAAAGTGLALGAAALVTALAGADLRRTVAADVTTHEQNFGSNCALGDYRLCVYDRAVINSDADRADTLRDTSVWLGISGGALFAVGTTLFLLAPDGPLAKKPATVGMRCGPLVGGVSCAGTF</sequence>
<organism evidence="5 6">
    <name type="scientific">Chondromyces crocatus</name>
    <dbReference type="NCBI Taxonomy" id="52"/>
    <lineage>
        <taxon>Bacteria</taxon>
        <taxon>Pseudomonadati</taxon>
        <taxon>Myxococcota</taxon>
        <taxon>Polyangia</taxon>
        <taxon>Polyangiales</taxon>
        <taxon>Polyangiaceae</taxon>
        <taxon>Chondromyces</taxon>
    </lineage>
</organism>
<feature type="chain" id="PRO_5005459975" description="PEGA domain-containing protein" evidence="3">
    <location>
        <begin position="26"/>
        <end position="366"/>
    </location>
</feature>
<dbReference type="InterPro" id="IPR019734">
    <property type="entry name" value="TPR_rpt"/>
</dbReference>
<evidence type="ECO:0000313" key="5">
    <source>
        <dbReference type="EMBL" id="AKT43873.1"/>
    </source>
</evidence>
<keyword evidence="3" id="KW-0732">Signal</keyword>
<evidence type="ECO:0000256" key="3">
    <source>
        <dbReference type="SAM" id="SignalP"/>
    </source>
</evidence>
<evidence type="ECO:0000259" key="4">
    <source>
        <dbReference type="Pfam" id="PF08308"/>
    </source>
</evidence>
<feature type="transmembrane region" description="Helical" evidence="2">
    <location>
        <begin position="317"/>
        <end position="337"/>
    </location>
</feature>